<evidence type="ECO:0000256" key="3">
    <source>
        <dbReference type="ARBA" id="ARBA00005795"/>
    </source>
</evidence>
<evidence type="ECO:0000256" key="4">
    <source>
        <dbReference type="ARBA" id="ARBA00022454"/>
    </source>
</evidence>
<keyword evidence="10" id="KW-1185">Reference proteome</keyword>
<evidence type="ECO:0000256" key="6">
    <source>
        <dbReference type="ARBA" id="ARBA00023242"/>
    </source>
</evidence>
<proteinExistence type="inferred from homology"/>
<evidence type="ECO:0000256" key="2">
    <source>
        <dbReference type="ARBA" id="ARBA00004584"/>
    </source>
</evidence>
<evidence type="ECO:0000313" key="10">
    <source>
        <dbReference type="Proteomes" id="UP000076863"/>
    </source>
</evidence>
<evidence type="ECO:0000256" key="5">
    <source>
        <dbReference type="ARBA" id="ARBA00023054"/>
    </source>
</evidence>
<keyword evidence="4" id="KW-0158">Chromosome</keyword>
<dbReference type="PANTHER" id="PTHR14401:SF6">
    <property type="entry name" value="CENTROMERE PROTEIN K"/>
    <property type="match status" value="1"/>
</dbReference>
<dbReference type="GO" id="GO:0000775">
    <property type="term" value="C:chromosome, centromeric region"/>
    <property type="evidence" value="ECO:0007669"/>
    <property type="project" value="UniProtKB-SubCell"/>
</dbReference>
<keyword evidence="6" id="KW-0539">Nucleus</keyword>
<feature type="coiled-coil region" evidence="8">
    <location>
        <begin position="10"/>
        <end position="37"/>
    </location>
</feature>
<comment type="similarity">
    <text evidence="3">Belongs to the CENP-K/MCM22 family.</text>
</comment>
<reference evidence="9 10" key="1">
    <citation type="journal article" date="2016" name="Genome Biol. Evol.">
        <title>Divergent and convergent evolution of fungal pathogenicity.</title>
        <authorList>
            <person name="Shang Y."/>
            <person name="Xiao G."/>
            <person name="Zheng P."/>
            <person name="Cen K."/>
            <person name="Zhan S."/>
            <person name="Wang C."/>
        </authorList>
    </citation>
    <scope>NUCLEOTIDE SEQUENCE [LARGE SCALE GENOMIC DNA]</scope>
    <source>
        <strain evidence="9 10">RCEF 3172</strain>
    </source>
</reference>
<dbReference type="EMBL" id="AZHA01000010">
    <property type="protein sequence ID" value="OAA44566.1"/>
    <property type="molecule type" value="Genomic_DNA"/>
</dbReference>
<sequence length="330" mass="36790">MAPSEDRAHANNLEYTLRELRHEIREREQQLNSLRASQEAVILSPIAQVQVITAALDQVTNAEPFVPIAGSLLPSLVAMRKTHAVVAGSNALVAEQTKSQEAQRKQLEADRAALKDQNLIYEALTARIASLQEELNTNADVTPGDAVSEKRAELKQKAKDYSRRKRQLMIDLLAFMERELAPLLVAEEMGGPVVGDLMDVDARDLAAGFTAQGKLRKTGRSDAGRDKGQRRIDEIWGNSRDSAGARRATVDDQRRRPLNDVEAAAEEMRWLTEQLLNKMTEAAGNTEDAYVTIGRESAAVRFLIRSKVAQYHPRDISRIKLIDFGRELEE</sequence>
<evidence type="ECO:0000256" key="8">
    <source>
        <dbReference type="SAM" id="Coils"/>
    </source>
</evidence>
<dbReference type="AlphaFoldDB" id="A0A167EYB4"/>
<evidence type="ECO:0000313" key="9">
    <source>
        <dbReference type="EMBL" id="OAA44566.1"/>
    </source>
</evidence>
<dbReference type="GO" id="GO:0000070">
    <property type="term" value="P:mitotic sister chromatid segregation"/>
    <property type="evidence" value="ECO:0007669"/>
    <property type="project" value="TreeGrafter"/>
</dbReference>
<dbReference type="Proteomes" id="UP000076863">
    <property type="component" value="Unassembled WGS sequence"/>
</dbReference>
<keyword evidence="5 8" id="KW-0175">Coiled coil</keyword>
<evidence type="ECO:0000256" key="1">
    <source>
        <dbReference type="ARBA" id="ARBA00004123"/>
    </source>
</evidence>
<comment type="caution">
    <text evidence="9">The sequence shown here is derived from an EMBL/GenBank/DDBJ whole genome shotgun (WGS) entry which is preliminary data.</text>
</comment>
<organism evidence="9 10">
    <name type="scientific">Beauveria brongniartii RCEF 3172</name>
    <dbReference type="NCBI Taxonomy" id="1081107"/>
    <lineage>
        <taxon>Eukaryota</taxon>
        <taxon>Fungi</taxon>
        <taxon>Dikarya</taxon>
        <taxon>Ascomycota</taxon>
        <taxon>Pezizomycotina</taxon>
        <taxon>Sordariomycetes</taxon>
        <taxon>Hypocreomycetidae</taxon>
        <taxon>Hypocreales</taxon>
        <taxon>Cordycipitaceae</taxon>
        <taxon>Beauveria</taxon>
        <taxon>Beauveria brongniartii</taxon>
    </lineage>
</organism>
<accession>A0A167EYB4</accession>
<keyword evidence="7" id="KW-0137">Centromere</keyword>
<name>A0A167EYB4_9HYPO</name>
<gene>
    <name evidence="9" type="ORF">BBO_04049</name>
</gene>
<dbReference type="PANTHER" id="PTHR14401">
    <property type="entry name" value="CENTROMERE PROTEIN K"/>
    <property type="match status" value="1"/>
</dbReference>
<comment type="subcellular location">
    <subcellularLocation>
        <location evidence="2">Chromosome</location>
        <location evidence="2">Centromere</location>
    </subcellularLocation>
    <subcellularLocation>
        <location evidence="1">Nucleus</location>
    </subcellularLocation>
</comment>
<dbReference type="InterPro" id="IPR020993">
    <property type="entry name" value="Centromere_CenpK"/>
</dbReference>
<evidence type="ECO:0000256" key="7">
    <source>
        <dbReference type="ARBA" id="ARBA00023328"/>
    </source>
</evidence>
<dbReference type="GO" id="GO:0005634">
    <property type="term" value="C:nucleus"/>
    <property type="evidence" value="ECO:0007669"/>
    <property type="project" value="UniProtKB-SubCell"/>
</dbReference>
<feature type="coiled-coil region" evidence="8">
    <location>
        <begin position="97"/>
        <end position="171"/>
    </location>
</feature>
<dbReference type="OrthoDB" id="9445768at2759"/>
<protein>
    <submittedName>
        <fullName evidence="9">Centromere protein Cenp-K</fullName>
    </submittedName>
</protein>
<dbReference type="GO" id="GO:0051382">
    <property type="term" value="P:kinetochore assembly"/>
    <property type="evidence" value="ECO:0007669"/>
    <property type="project" value="InterPro"/>
</dbReference>